<organism evidence="3 4">
    <name type="scientific">Candidatus Anoxymicrobium japonicum</name>
    <dbReference type="NCBI Taxonomy" id="2013648"/>
    <lineage>
        <taxon>Bacteria</taxon>
        <taxon>Bacillati</taxon>
        <taxon>Actinomycetota</taxon>
        <taxon>Candidatus Geothermincolia</taxon>
        <taxon>Candidatus Geothermincolales</taxon>
        <taxon>Candidatus Anoxymicrobiaceae</taxon>
        <taxon>Candidatus Anoxymicrobium</taxon>
    </lineage>
</organism>
<accession>A0A2N3G529</accession>
<dbReference type="EMBL" id="PHEX01000063">
    <property type="protein sequence ID" value="PKQ27698.1"/>
    <property type="molecule type" value="Genomic_DNA"/>
</dbReference>
<dbReference type="SUPFAM" id="SSF52402">
    <property type="entry name" value="Adenine nucleotide alpha hydrolases-like"/>
    <property type="match status" value="1"/>
</dbReference>
<comment type="caution">
    <text evidence="3">The sequence shown here is derived from an EMBL/GenBank/DDBJ whole genome shotgun (WGS) entry which is preliminary data.</text>
</comment>
<evidence type="ECO:0000313" key="3">
    <source>
        <dbReference type="EMBL" id="PKQ27698.1"/>
    </source>
</evidence>
<dbReference type="InterPro" id="IPR014729">
    <property type="entry name" value="Rossmann-like_a/b/a_fold"/>
</dbReference>
<dbReference type="PANTHER" id="PTHR46268">
    <property type="entry name" value="STRESS RESPONSE PROTEIN NHAX"/>
    <property type="match status" value="1"/>
</dbReference>
<protein>
    <submittedName>
        <fullName evidence="3">Universal stress protein</fullName>
    </submittedName>
</protein>
<gene>
    <name evidence="3" type="ORF">CVT63_06650</name>
</gene>
<proteinExistence type="inferred from homology"/>
<reference evidence="3 4" key="1">
    <citation type="journal article" date="2017" name="ISME J.">
        <title>Potential for microbial H2 and metal transformations associated with novel bacteria and archaea in deep terrestrial subsurface sediments.</title>
        <authorList>
            <person name="Hernsdorf A.W."/>
            <person name="Amano Y."/>
            <person name="Miyakawa K."/>
            <person name="Ise K."/>
            <person name="Suzuki Y."/>
            <person name="Anantharaman K."/>
            <person name="Probst A."/>
            <person name="Burstein D."/>
            <person name="Thomas B.C."/>
            <person name="Banfield J.F."/>
        </authorList>
    </citation>
    <scope>NUCLEOTIDE SEQUENCE [LARGE SCALE GENOMIC DNA]</scope>
    <source>
        <strain evidence="3">HGW-Actinobacteria-3</strain>
    </source>
</reference>
<dbReference type="PANTHER" id="PTHR46268:SF6">
    <property type="entry name" value="UNIVERSAL STRESS PROTEIN UP12"/>
    <property type="match status" value="1"/>
</dbReference>
<dbReference type="Gene3D" id="3.40.50.620">
    <property type="entry name" value="HUPs"/>
    <property type="match status" value="1"/>
</dbReference>
<evidence type="ECO:0000256" key="1">
    <source>
        <dbReference type="ARBA" id="ARBA00008791"/>
    </source>
</evidence>
<dbReference type="CDD" id="cd00293">
    <property type="entry name" value="USP-like"/>
    <property type="match status" value="1"/>
</dbReference>
<name>A0A2N3G529_9ACTN</name>
<dbReference type="AlphaFoldDB" id="A0A2N3G529"/>
<dbReference type="Proteomes" id="UP000233654">
    <property type="component" value="Unassembled WGS sequence"/>
</dbReference>
<feature type="domain" description="UspA" evidence="2">
    <location>
        <begin position="1"/>
        <end position="140"/>
    </location>
</feature>
<comment type="similarity">
    <text evidence="1">Belongs to the universal stress protein A family.</text>
</comment>
<dbReference type="InterPro" id="IPR006015">
    <property type="entry name" value="Universal_stress_UspA"/>
</dbReference>
<dbReference type="PRINTS" id="PR01438">
    <property type="entry name" value="UNVRSLSTRESS"/>
</dbReference>
<dbReference type="Pfam" id="PF00582">
    <property type="entry name" value="Usp"/>
    <property type="match status" value="1"/>
</dbReference>
<dbReference type="InterPro" id="IPR006016">
    <property type="entry name" value="UspA"/>
</dbReference>
<evidence type="ECO:0000259" key="2">
    <source>
        <dbReference type="Pfam" id="PF00582"/>
    </source>
</evidence>
<sequence length="144" mass="15224">MKSVLLPVDGSKHAFAAALYVVQFARLHGELEVHVLNVEPPPVAWQTHGMEEHAIEEILAARANIVQKPVVAALSAAGIRHESHVRLGDTAEVIVAMADELGCDTIVMGTRGLGGLAALALGSVTRKVLHLTSKPVVCIKADDD</sequence>
<evidence type="ECO:0000313" key="4">
    <source>
        <dbReference type="Proteomes" id="UP000233654"/>
    </source>
</evidence>